<keyword evidence="3" id="KW-1185">Reference proteome</keyword>
<reference evidence="2" key="1">
    <citation type="submission" date="2016-03" db="EMBL/GenBank/DDBJ databases">
        <title>Mechanisms controlling the formation of the plant cell surface in tip-growing cells are functionally conserved among land plants.</title>
        <authorList>
            <person name="Honkanen S."/>
            <person name="Jones V.A."/>
            <person name="Morieri G."/>
            <person name="Champion C."/>
            <person name="Hetherington A.J."/>
            <person name="Kelly S."/>
            <person name="Saint-Marcoux D."/>
            <person name="Proust H."/>
            <person name="Prescott H."/>
            <person name="Dolan L."/>
        </authorList>
    </citation>
    <scope>NUCLEOTIDE SEQUENCE [LARGE SCALE GENOMIC DNA]</scope>
    <source>
        <tissue evidence="2">Whole gametophyte</tissue>
    </source>
</reference>
<protein>
    <submittedName>
        <fullName evidence="2">Uncharacterized protein</fullName>
    </submittedName>
</protein>
<sequence>MHILRQRIYVTAWQVGFIKRAVRGDVIHWAKIFWNLLWINVGNRWRGASVSHMTPFLVNFYRGMGLLTKVEDKRFPKEREVLELEFDEETEEEDTRAEETTRGAARGSNEEPLKRKVEPLGERTATYCQGLWLSERKQPSLEKNESSKKSDVLVSKTSKEHAKELTLSEEILEHVVEHIGGTMVESSDIPLPQVSSGVVRLKVEKRSSAKEAKELMITFLDFLQDNVVPLLKYLDGKREKYSISTEAGFYVEMLINSTHVKRGATVKITKEMTKECAAATASPKV</sequence>
<organism evidence="2 3">
    <name type="scientific">Marchantia polymorpha subsp. ruderalis</name>
    <dbReference type="NCBI Taxonomy" id="1480154"/>
    <lineage>
        <taxon>Eukaryota</taxon>
        <taxon>Viridiplantae</taxon>
        <taxon>Streptophyta</taxon>
        <taxon>Embryophyta</taxon>
        <taxon>Marchantiophyta</taxon>
        <taxon>Marchantiopsida</taxon>
        <taxon>Marchantiidae</taxon>
        <taxon>Marchantiales</taxon>
        <taxon>Marchantiaceae</taxon>
        <taxon>Marchantia</taxon>
    </lineage>
</organism>
<gene>
    <name evidence="2" type="ORF">AXG93_3121s1050</name>
</gene>
<dbReference type="Proteomes" id="UP000077202">
    <property type="component" value="Unassembled WGS sequence"/>
</dbReference>
<proteinExistence type="predicted"/>
<accession>A0A176VPB4</accession>
<dbReference type="EMBL" id="LVLJ01003362">
    <property type="protein sequence ID" value="OAE21656.1"/>
    <property type="molecule type" value="Genomic_DNA"/>
</dbReference>
<evidence type="ECO:0000256" key="1">
    <source>
        <dbReference type="SAM" id="MobiDB-lite"/>
    </source>
</evidence>
<feature type="compositionally biased region" description="Basic and acidic residues" evidence="1">
    <location>
        <begin position="108"/>
        <end position="119"/>
    </location>
</feature>
<feature type="region of interest" description="Disordered" evidence="1">
    <location>
        <begin position="86"/>
        <end position="119"/>
    </location>
</feature>
<dbReference type="AlphaFoldDB" id="A0A176VPB4"/>
<comment type="caution">
    <text evidence="2">The sequence shown here is derived from an EMBL/GenBank/DDBJ whole genome shotgun (WGS) entry which is preliminary data.</text>
</comment>
<evidence type="ECO:0000313" key="2">
    <source>
        <dbReference type="EMBL" id="OAE21656.1"/>
    </source>
</evidence>
<feature type="compositionally biased region" description="Acidic residues" evidence="1">
    <location>
        <begin position="86"/>
        <end position="96"/>
    </location>
</feature>
<evidence type="ECO:0000313" key="3">
    <source>
        <dbReference type="Proteomes" id="UP000077202"/>
    </source>
</evidence>
<name>A0A176VPB4_MARPO</name>